<sequence length="267" mass="30566">MPNKKLSIPVNSELISSTDVLTMHKTRPIESEISCDPSYEVINGDYWDRLQNYVGATAKRVSFMESGLFGMILAGAVFPAYSVHGIVSTKQPHTQRADDDKPLAVEEKRHILTIKSFSLRYIMEHRLWRLLVKTPEEEKYEDPIWKPLSGTGYLDTCVAPEKCQIWSMDPDSDGRQLEILVDRFVRIKLTETRNSIYNEQVIVDEQIVLDIKLGCIIYELKKMSTGVTNCNYINFVETEYQGSKEFTSYTEHGVTQCGAPLVFDQYC</sequence>
<dbReference type="RefSeq" id="WP_201809461.1">
    <property type="nucleotide sequence ID" value="NZ_CP068160.1"/>
</dbReference>
<accession>A0AAP4BSI6</accession>
<protein>
    <submittedName>
        <fullName evidence="1">Uncharacterized protein</fullName>
    </submittedName>
</protein>
<name>A0AAP4BSI6_9CORY</name>
<comment type="caution">
    <text evidence="1">The sequence shown here is derived from an EMBL/GenBank/DDBJ whole genome shotgun (WGS) entry which is preliminary data.</text>
</comment>
<proteinExistence type="predicted"/>
<dbReference type="EMBL" id="JASNVP010000001">
    <property type="protein sequence ID" value="MDK4325068.1"/>
    <property type="molecule type" value="Genomic_DNA"/>
</dbReference>
<reference evidence="1" key="1">
    <citation type="submission" date="2023-05" db="EMBL/GenBank/DDBJ databases">
        <title>Metabolic capabilities are highly conserved among human nasal-associated Corynebacterium species in pangenomic analyses.</title>
        <authorList>
            <person name="Tran T.H."/>
            <person name="Roberts A.Q."/>
            <person name="Escapa I.F."/>
            <person name="Gao W."/>
            <person name="Conlan S."/>
            <person name="Kong H."/>
            <person name="Segre J.A."/>
            <person name="Kelly M.S."/>
            <person name="Lemon K.P."/>
        </authorList>
    </citation>
    <scope>NUCLEOTIDE SEQUENCE</scope>
    <source>
        <strain evidence="1">KPL2654</strain>
    </source>
</reference>
<evidence type="ECO:0000313" key="2">
    <source>
        <dbReference type="Proteomes" id="UP001226160"/>
    </source>
</evidence>
<evidence type="ECO:0000313" key="1">
    <source>
        <dbReference type="EMBL" id="MDK4325068.1"/>
    </source>
</evidence>
<dbReference type="Proteomes" id="UP001226160">
    <property type="component" value="Unassembled WGS sequence"/>
</dbReference>
<dbReference type="AlphaFoldDB" id="A0AAP4BSI6"/>
<gene>
    <name evidence="1" type="ORF">QPX54_00850</name>
</gene>
<organism evidence="1 2">
    <name type="scientific">Corynebacterium propinquum</name>
    <dbReference type="NCBI Taxonomy" id="43769"/>
    <lineage>
        <taxon>Bacteria</taxon>
        <taxon>Bacillati</taxon>
        <taxon>Actinomycetota</taxon>
        <taxon>Actinomycetes</taxon>
        <taxon>Mycobacteriales</taxon>
        <taxon>Corynebacteriaceae</taxon>
        <taxon>Corynebacterium</taxon>
    </lineage>
</organism>